<dbReference type="PRINTS" id="PR00812">
    <property type="entry name" value="BCTERIALGSPF"/>
</dbReference>
<keyword evidence="5 8" id="KW-0812">Transmembrane</keyword>
<evidence type="ECO:0000256" key="3">
    <source>
        <dbReference type="ARBA" id="ARBA00022475"/>
    </source>
</evidence>
<dbReference type="InterPro" id="IPR018076">
    <property type="entry name" value="T2SS_GspF_dom"/>
</dbReference>
<organism evidence="10 11">
    <name type="scientific">Thiolapillus brandeum</name>
    <dbReference type="NCBI Taxonomy" id="1076588"/>
    <lineage>
        <taxon>Bacteria</taxon>
        <taxon>Pseudomonadati</taxon>
        <taxon>Pseudomonadota</taxon>
        <taxon>Gammaproteobacteria</taxon>
        <taxon>Chromatiales</taxon>
        <taxon>Sedimenticolaceae</taxon>
        <taxon>Thiolapillus</taxon>
    </lineage>
</organism>
<dbReference type="GO" id="GO:0015628">
    <property type="term" value="P:protein secretion by the type II secretion system"/>
    <property type="evidence" value="ECO:0007669"/>
    <property type="project" value="TreeGrafter"/>
</dbReference>
<dbReference type="KEGG" id="tbn:TBH_C0575"/>
<evidence type="ECO:0000256" key="6">
    <source>
        <dbReference type="ARBA" id="ARBA00022989"/>
    </source>
</evidence>
<keyword evidence="11" id="KW-1185">Reference proteome</keyword>
<evidence type="ECO:0000256" key="4">
    <source>
        <dbReference type="ARBA" id="ARBA00022519"/>
    </source>
</evidence>
<name>A0A7U6GH26_9GAMM</name>
<feature type="transmembrane region" description="Helical" evidence="8">
    <location>
        <begin position="388"/>
        <end position="408"/>
    </location>
</feature>
<dbReference type="OrthoDB" id="9805682at2"/>
<keyword evidence="4" id="KW-0997">Cell inner membrane</keyword>
<gene>
    <name evidence="10" type="ORF">TBH_C0575</name>
</gene>
<dbReference type="RefSeq" id="WP_041065303.1">
    <property type="nucleotide sequence ID" value="NZ_AP012273.1"/>
</dbReference>
<dbReference type="AlphaFoldDB" id="A0A7U6GH26"/>
<keyword evidence="6 8" id="KW-1133">Transmembrane helix</keyword>
<proteinExistence type="inferred from homology"/>
<evidence type="ECO:0000313" key="10">
    <source>
        <dbReference type="EMBL" id="BAO43520.1"/>
    </source>
</evidence>
<dbReference type="InterPro" id="IPR042094">
    <property type="entry name" value="T2SS_GspF_sf"/>
</dbReference>
<dbReference type="InterPro" id="IPR003004">
    <property type="entry name" value="GspF/PilC"/>
</dbReference>
<dbReference type="PANTHER" id="PTHR30012">
    <property type="entry name" value="GENERAL SECRETION PATHWAY PROTEIN"/>
    <property type="match status" value="1"/>
</dbReference>
<protein>
    <submittedName>
        <fullName evidence="10">Type IV pilus assembly protein PilC</fullName>
    </submittedName>
</protein>
<evidence type="ECO:0000256" key="2">
    <source>
        <dbReference type="ARBA" id="ARBA00005745"/>
    </source>
</evidence>
<evidence type="ECO:0000256" key="1">
    <source>
        <dbReference type="ARBA" id="ARBA00004429"/>
    </source>
</evidence>
<accession>A0A7U6GH26</accession>
<evidence type="ECO:0000256" key="5">
    <source>
        <dbReference type="ARBA" id="ARBA00022692"/>
    </source>
</evidence>
<keyword evidence="3" id="KW-1003">Cell membrane</keyword>
<dbReference type="Pfam" id="PF00482">
    <property type="entry name" value="T2SSF"/>
    <property type="match status" value="2"/>
</dbReference>
<dbReference type="FunFam" id="1.20.81.30:FF:000001">
    <property type="entry name" value="Type II secretion system protein F"/>
    <property type="match status" value="2"/>
</dbReference>
<evidence type="ECO:0000256" key="8">
    <source>
        <dbReference type="SAM" id="Phobius"/>
    </source>
</evidence>
<evidence type="ECO:0000313" key="11">
    <source>
        <dbReference type="Proteomes" id="UP000031631"/>
    </source>
</evidence>
<dbReference type="EMBL" id="AP012273">
    <property type="protein sequence ID" value="BAO43520.1"/>
    <property type="molecule type" value="Genomic_DNA"/>
</dbReference>
<reference evidence="10 11" key="1">
    <citation type="journal article" date="2014" name="PLoS ONE">
        <title>Physiological and genomic features of a novel sulfur-oxidizing gammaproteobacterium belonging to a previously uncultivated symbiotic lineage isolated from a hydrothermal vent.</title>
        <authorList>
            <person name="Nunoura T."/>
            <person name="Takaki Y."/>
            <person name="Kazama H."/>
            <person name="Kakuta J."/>
            <person name="Shimamura S."/>
            <person name="Makita H."/>
            <person name="Hirai M."/>
            <person name="Miyazaki M."/>
            <person name="Takai K."/>
        </authorList>
    </citation>
    <scope>NUCLEOTIDE SEQUENCE [LARGE SCALE GENOMIC DNA]</scope>
    <source>
        <strain evidence="10 11">Hiromi1</strain>
    </source>
</reference>
<comment type="similarity">
    <text evidence="2">Belongs to the GSP F family.</text>
</comment>
<comment type="subcellular location">
    <subcellularLocation>
        <location evidence="1">Cell inner membrane</location>
        <topology evidence="1">Multi-pass membrane protein</topology>
    </subcellularLocation>
</comment>
<dbReference type="Proteomes" id="UP000031631">
    <property type="component" value="Chromosome"/>
</dbReference>
<keyword evidence="7 8" id="KW-0472">Membrane</keyword>
<dbReference type="Gene3D" id="1.20.81.30">
    <property type="entry name" value="Type II secretion system (T2SS), domain F"/>
    <property type="match status" value="2"/>
</dbReference>
<dbReference type="GO" id="GO:0005886">
    <property type="term" value="C:plasma membrane"/>
    <property type="evidence" value="ECO:0007669"/>
    <property type="project" value="UniProtKB-SubCell"/>
</dbReference>
<evidence type="ECO:0000256" key="7">
    <source>
        <dbReference type="ARBA" id="ARBA00023136"/>
    </source>
</evidence>
<dbReference type="PANTHER" id="PTHR30012:SF7">
    <property type="entry name" value="PROTEIN TRANSPORT PROTEIN HOFC HOMOLOG"/>
    <property type="match status" value="1"/>
</dbReference>
<feature type="domain" description="Type II secretion system protein GspF" evidence="9">
    <location>
        <begin position="285"/>
        <end position="407"/>
    </location>
</feature>
<sequence length="415" mass="45470">MATRTVAKKAVKKPKAEKTYEYAWTGTDRRGKKIKGKARSTNEALVRADLRRQGVTPIKVQKQITISFGKPKITTGDIAVFSRQLATMMKAGVPLVQALDIVGKGHNNPTMQEMILSIKSDIEGGTSLTNALRKHPIQFDDLFCNLVEAGEQAGVLETLLDRIATYKEKTESIKKKIKKALIYPAAVLSVGIIVTAIILIFVVPVFEELFESFGAELPAFTQMVVSMSRFIRDNWVFIVLGLAAVIIIISNLWKRSPKFREIIDRGMLSAPVFGPIMHKSALARFARTTSTMFAAGVPMVEALDSVAGATGSVVYGNAVREMREDISTGQSLRLAMEQQRLFPHMVKQMVAIGEESGSLDEMLAKVADFYEEEVDNAVDSLSSLMEPLIMVILGTLVGGLVVAMYLPIFKLGAAI</sequence>
<feature type="domain" description="Type II secretion system protein GspF" evidence="9">
    <location>
        <begin position="81"/>
        <end position="204"/>
    </location>
</feature>
<evidence type="ECO:0000259" key="9">
    <source>
        <dbReference type="Pfam" id="PF00482"/>
    </source>
</evidence>
<feature type="transmembrane region" description="Helical" evidence="8">
    <location>
        <begin position="181"/>
        <end position="206"/>
    </location>
</feature>
<feature type="transmembrane region" description="Helical" evidence="8">
    <location>
        <begin position="235"/>
        <end position="253"/>
    </location>
</feature>